<dbReference type="Proteomes" id="UP000664914">
    <property type="component" value="Chromosome"/>
</dbReference>
<dbReference type="InterPro" id="IPR037523">
    <property type="entry name" value="VOC_core"/>
</dbReference>
<dbReference type="GO" id="GO:0046491">
    <property type="term" value="P:L-methylmalonyl-CoA metabolic process"/>
    <property type="evidence" value="ECO:0007669"/>
    <property type="project" value="TreeGrafter"/>
</dbReference>
<gene>
    <name evidence="3" type="ORF">HRJ34_16130</name>
</gene>
<evidence type="ECO:0000313" key="3">
    <source>
        <dbReference type="EMBL" id="QTH19890.1"/>
    </source>
</evidence>
<reference evidence="3" key="2">
    <citation type="submission" date="2021-04" db="EMBL/GenBank/DDBJ databases">
        <title>Isolation and genomic analysis of the ibuprofen-degrading bacterium Sphingomonas strain MPO218.</title>
        <authorList>
            <person name="Aulestia M."/>
            <person name="Flores A."/>
            <person name="Mangas E.L."/>
            <person name="Perez-Pulido A.J."/>
            <person name="Santero E."/>
            <person name="Camacho E.M."/>
        </authorList>
    </citation>
    <scope>NUCLEOTIDE SEQUENCE</scope>
    <source>
        <strain evidence="3">MPO218</strain>
    </source>
</reference>
<dbReference type="EMBL" id="CP059319">
    <property type="protein sequence ID" value="QTH19890.1"/>
    <property type="molecule type" value="Genomic_DNA"/>
</dbReference>
<dbReference type="InterPro" id="IPR051785">
    <property type="entry name" value="MMCE/EMCE_epimerase"/>
</dbReference>
<dbReference type="GO" id="GO:0004493">
    <property type="term" value="F:methylmalonyl-CoA epimerase activity"/>
    <property type="evidence" value="ECO:0007669"/>
    <property type="project" value="TreeGrafter"/>
</dbReference>
<evidence type="ECO:0000256" key="1">
    <source>
        <dbReference type="ARBA" id="ARBA00022723"/>
    </source>
</evidence>
<evidence type="ECO:0000313" key="4">
    <source>
        <dbReference type="Proteomes" id="UP000664914"/>
    </source>
</evidence>
<evidence type="ECO:0000259" key="2">
    <source>
        <dbReference type="PROSITE" id="PS51819"/>
    </source>
</evidence>
<accession>A0A975HBY1</accession>
<dbReference type="GO" id="GO:0046872">
    <property type="term" value="F:metal ion binding"/>
    <property type="evidence" value="ECO:0007669"/>
    <property type="project" value="UniProtKB-KW"/>
</dbReference>
<name>A0A975HBY1_9SPHN</name>
<dbReference type="PANTHER" id="PTHR43048">
    <property type="entry name" value="METHYLMALONYL-COA EPIMERASE"/>
    <property type="match status" value="1"/>
</dbReference>
<dbReference type="AlphaFoldDB" id="A0A975HBY1"/>
<dbReference type="Pfam" id="PF13669">
    <property type="entry name" value="Glyoxalase_4"/>
    <property type="match status" value="1"/>
</dbReference>
<proteinExistence type="predicted"/>
<sequence>MSQSRFGAFDQIGFLVDDLDAAVARWMAHSGVGPWTVFRNVTLDGAYRGAPTTVGIDVALGYQGDVQIELIEATDAAASPYRAADGSRLLGLHHLARIVDDLDAAVAAAQAGGMALVFAARNPSTRVAYLDVPGDPGTLFEFIEGPGLREMCDAGIAAARAWDGSAAVTVIDLA</sequence>
<dbReference type="SUPFAM" id="SSF54593">
    <property type="entry name" value="Glyoxalase/Bleomycin resistance protein/Dihydroxybiphenyl dioxygenase"/>
    <property type="match status" value="1"/>
</dbReference>
<dbReference type="RefSeq" id="WP_029992932.1">
    <property type="nucleotide sequence ID" value="NZ_CP059319.1"/>
</dbReference>
<dbReference type="Gene3D" id="3.10.180.10">
    <property type="entry name" value="2,3-Dihydroxybiphenyl 1,2-Dioxygenase, domain 1"/>
    <property type="match status" value="1"/>
</dbReference>
<feature type="domain" description="VOC" evidence="2">
    <location>
        <begin position="8"/>
        <end position="145"/>
    </location>
</feature>
<protein>
    <submittedName>
        <fullName evidence="3">VOC family protein</fullName>
    </submittedName>
</protein>
<reference evidence="3" key="1">
    <citation type="submission" date="2020-07" db="EMBL/GenBank/DDBJ databases">
        <authorList>
            <person name="Camacho E."/>
        </authorList>
    </citation>
    <scope>NUCLEOTIDE SEQUENCE</scope>
    <source>
        <strain evidence="3">MPO218</strain>
    </source>
</reference>
<dbReference type="InterPro" id="IPR029068">
    <property type="entry name" value="Glyas_Bleomycin-R_OHBP_Dase"/>
</dbReference>
<dbReference type="PROSITE" id="PS51819">
    <property type="entry name" value="VOC"/>
    <property type="match status" value="1"/>
</dbReference>
<keyword evidence="1" id="KW-0479">Metal-binding</keyword>
<organism evidence="3 4">
    <name type="scientific">Rhizorhabdus wittichii</name>
    <dbReference type="NCBI Taxonomy" id="160791"/>
    <lineage>
        <taxon>Bacteria</taxon>
        <taxon>Pseudomonadati</taxon>
        <taxon>Pseudomonadota</taxon>
        <taxon>Alphaproteobacteria</taxon>
        <taxon>Sphingomonadales</taxon>
        <taxon>Sphingomonadaceae</taxon>
        <taxon>Rhizorhabdus</taxon>
    </lineage>
</organism>
<dbReference type="PANTHER" id="PTHR43048:SF3">
    <property type="entry name" value="METHYLMALONYL-COA EPIMERASE, MITOCHONDRIAL"/>
    <property type="match status" value="1"/>
</dbReference>